<accession>A0AAP2QBN1</accession>
<protein>
    <recommendedName>
        <fullName evidence="3">Transporter substrate-binding domain-containing protein</fullName>
    </recommendedName>
</protein>
<name>A0AAP2QBN1_PARDI</name>
<sequence length="93" mass="10529">GNSVAIFDDYPVLGYAVTNGQPFKLVGEPEKGSSYGFAVKKGENKELLKKFNQGLKDLNFLDVNFAIDFRKKKNYTDTGYHRFHYLCSFSFSG</sequence>
<gene>
    <name evidence="1" type="ORF">LI194_21975</name>
</gene>
<evidence type="ECO:0000313" key="2">
    <source>
        <dbReference type="Proteomes" id="UP001198806"/>
    </source>
</evidence>
<feature type="non-terminal residue" evidence="1">
    <location>
        <position position="1"/>
    </location>
</feature>
<dbReference type="Gene3D" id="3.40.190.10">
    <property type="entry name" value="Periplasmic binding protein-like II"/>
    <property type="match status" value="2"/>
</dbReference>
<reference evidence="1" key="1">
    <citation type="submission" date="2021-10" db="EMBL/GenBank/DDBJ databases">
        <title>Collection of gut derived symbiotic bacterial strains cultured from healthy donors.</title>
        <authorList>
            <person name="Lin H."/>
            <person name="Littmann E."/>
            <person name="Kohout C."/>
            <person name="Pamer E.G."/>
        </authorList>
    </citation>
    <scope>NUCLEOTIDE SEQUENCE</scope>
    <source>
        <strain evidence="1">DFI.2.94</strain>
    </source>
</reference>
<evidence type="ECO:0008006" key="3">
    <source>
        <dbReference type="Google" id="ProtNLM"/>
    </source>
</evidence>
<dbReference type="AlphaFoldDB" id="A0AAP2QBN1"/>
<comment type="caution">
    <text evidence="1">The sequence shown here is derived from an EMBL/GenBank/DDBJ whole genome shotgun (WGS) entry which is preliminary data.</text>
</comment>
<dbReference type="SUPFAM" id="SSF53850">
    <property type="entry name" value="Periplasmic binding protein-like II"/>
    <property type="match status" value="1"/>
</dbReference>
<feature type="non-terminal residue" evidence="1">
    <location>
        <position position="93"/>
    </location>
</feature>
<evidence type="ECO:0000313" key="1">
    <source>
        <dbReference type="EMBL" id="MCB6520448.1"/>
    </source>
</evidence>
<dbReference type="Proteomes" id="UP001198806">
    <property type="component" value="Unassembled WGS sequence"/>
</dbReference>
<proteinExistence type="predicted"/>
<dbReference type="EMBL" id="JAJCNI010000115">
    <property type="protein sequence ID" value="MCB6520448.1"/>
    <property type="molecule type" value="Genomic_DNA"/>
</dbReference>
<organism evidence="1 2">
    <name type="scientific">Parabacteroides distasonis</name>
    <dbReference type="NCBI Taxonomy" id="823"/>
    <lineage>
        <taxon>Bacteria</taxon>
        <taxon>Pseudomonadati</taxon>
        <taxon>Bacteroidota</taxon>
        <taxon>Bacteroidia</taxon>
        <taxon>Bacteroidales</taxon>
        <taxon>Tannerellaceae</taxon>
        <taxon>Parabacteroides</taxon>
    </lineage>
</organism>